<dbReference type="AlphaFoldDB" id="A0A3S4FSR4"/>
<dbReference type="Pfam" id="PF10518">
    <property type="entry name" value="TAT_signal"/>
    <property type="match status" value="1"/>
</dbReference>
<dbReference type="KEGG" id="sof:NCTC11214_03889"/>
<evidence type="ECO:0000313" key="3">
    <source>
        <dbReference type="EMBL" id="VDZ61806.1"/>
    </source>
</evidence>
<accession>A0A3S4FSR4</accession>
<dbReference type="NCBIfam" id="TIGR01409">
    <property type="entry name" value="TAT_signal_seq"/>
    <property type="match status" value="1"/>
</dbReference>
<feature type="region of interest" description="Disordered" evidence="2">
    <location>
        <begin position="39"/>
        <end position="66"/>
    </location>
</feature>
<proteinExistence type="predicted"/>
<sequence>MTHTKHSGMKLSRRRFLVGSAALGGGMLLPGLMNTAWAAGSDAPEKKRSASASSRSPIAPRWLWRR</sequence>
<gene>
    <name evidence="3" type="ORF">NCTC11214_03889</name>
</gene>
<protein>
    <submittedName>
        <fullName evidence="3">Uncharacterized protein</fullName>
    </submittedName>
</protein>
<dbReference type="InterPro" id="IPR019546">
    <property type="entry name" value="TAT_signal_bac_arc"/>
</dbReference>
<name>A0A3S4FSR4_SEROD</name>
<dbReference type="InterPro" id="IPR006311">
    <property type="entry name" value="TAT_signal"/>
</dbReference>
<organism evidence="3 4">
    <name type="scientific">Serratia odorifera</name>
    <dbReference type="NCBI Taxonomy" id="618"/>
    <lineage>
        <taxon>Bacteria</taxon>
        <taxon>Pseudomonadati</taxon>
        <taxon>Pseudomonadota</taxon>
        <taxon>Gammaproteobacteria</taxon>
        <taxon>Enterobacterales</taxon>
        <taxon>Yersiniaceae</taxon>
        <taxon>Serratia</taxon>
    </lineage>
</organism>
<evidence type="ECO:0000256" key="2">
    <source>
        <dbReference type="SAM" id="MobiDB-lite"/>
    </source>
</evidence>
<reference evidence="3 4" key="1">
    <citation type="submission" date="2018-12" db="EMBL/GenBank/DDBJ databases">
        <authorList>
            <consortium name="Pathogen Informatics"/>
        </authorList>
    </citation>
    <scope>NUCLEOTIDE SEQUENCE [LARGE SCALE GENOMIC DNA]</scope>
    <source>
        <strain evidence="3 4">NCTC11214</strain>
    </source>
</reference>
<keyword evidence="1" id="KW-0732">Signal</keyword>
<evidence type="ECO:0000256" key="1">
    <source>
        <dbReference type="ARBA" id="ARBA00022729"/>
    </source>
</evidence>
<dbReference type="EMBL" id="LR134117">
    <property type="protein sequence ID" value="VDZ61806.1"/>
    <property type="molecule type" value="Genomic_DNA"/>
</dbReference>
<dbReference type="PROSITE" id="PS51318">
    <property type="entry name" value="TAT"/>
    <property type="match status" value="1"/>
</dbReference>
<dbReference type="Proteomes" id="UP000281391">
    <property type="component" value="Chromosome"/>
</dbReference>
<evidence type="ECO:0000313" key="4">
    <source>
        <dbReference type="Proteomes" id="UP000281391"/>
    </source>
</evidence>